<dbReference type="InterPro" id="IPR003660">
    <property type="entry name" value="HAMP_dom"/>
</dbReference>
<gene>
    <name evidence="8" type="ORF">J5X75_25960</name>
</gene>
<feature type="transmembrane region" description="Helical" evidence="3">
    <location>
        <begin position="6"/>
        <end position="26"/>
    </location>
</feature>
<dbReference type="SUPFAM" id="SSF55073">
    <property type="entry name" value="Nucleotide cyclase"/>
    <property type="match status" value="1"/>
</dbReference>
<dbReference type="InterPro" id="IPR000160">
    <property type="entry name" value="GGDEF_dom"/>
</dbReference>
<dbReference type="Gene3D" id="3.30.450.20">
    <property type="entry name" value="PAS domain"/>
    <property type="match status" value="1"/>
</dbReference>
<dbReference type="Pfam" id="PF00672">
    <property type="entry name" value="HAMP"/>
    <property type="match status" value="1"/>
</dbReference>
<dbReference type="CDD" id="cd01948">
    <property type="entry name" value="EAL"/>
    <property type="match status" value="1"/>
</dbReference>
<feature type="domain" description="GGDEF" evidence="7">
    <location>
        <begin position="403"/>
        <end position="535"/>
    </location>
</feature>
<keyword evidence="1 3" id="KW-0812">Transmembrane</keyword>
<comment type="caution">
    <text evidence="8">The sequence shown here is derived from an EMBL/GenBank/DDBJ whole genome shotgun (WGS) entry which is preliminary data.</text>
</comment>
<dbReference type="Proteomes" id="UP000679690">
    <property type="component" value="Unassembled WGS sequence"/>
</dbReference>
<dbReference type="Gene3D" id="3.20.20.450">
    <property type="entry name" value="EAL domain"/>
    <property type="match status" value="1"/>
</dbReference>
<feature type="transmembrane region" description="Helical" evidence="3">
    <location>
        <begin position="181"/>
        <end position="201"/>
    </location>
</feature>
<dbReference type="InterPro" id="IPR035965">
    <property type="entry name" value="PAS-like_dom_sf"/>
</dbReference>
<dbReference type="CDD" id="cd00130">
    <property type="entry name" value="PAS"/>
    <property type="match status" value="1"/>
</dbReference>
<dbReference type="InterPro" id="IPR000014">
    <property type="entry name" value="PAS"/>
</dbReference>
<dbReference type="InterPro" id="IPR035919">
    <property type="entry name" value="EAL_sf"/>
</dbReference>
<evidence type="ECO:0000259" key="6">
    <source>
        <dbReference type="PROSITE" id="PS50885"/>
    </source>
</evidence>
<evidence type="ECO:0000259" key="5">
    <source>
        <dbReference type="PROSITE" id="PS50883"/>
    </source>
</evidence>
<dbReference type="PANTHER" id="PTHR44757">
    <property type="entry name" value="DIGUANYLATE CYCLASE DGCP"/>
    <property type="match status" value="1"/>
</dbReference>
<evidence type="ECO:0000313" key="8">
    <source>
        <dbReference type="EMBL" id="MBO3740961.1"/>
    </source>
</evidence>
<evidence type="ECO:0000259" key="4">
    <source>
        <dbReference type="PROSITE" id="PS50113"/>
    </source>
</evidence>
<dbReference type="InterPro" id="IPR013767">
    <property type="entry name" value="PAS_fold"/>
</dbReference>
<evidence type="ECO:0000313" key="9">
    <source>
        <dbReference type="Proteomes" id="UP000679690"/>
    </source>
</evidence>
<dbReference type="Pfam" id="PF00990">
    <property type="entry name" value="GGDEF"/>
    <property type="match status" value="1"/>
</dbReference>
<dbReference type="NCBIfam" id="TIGR00254">
    <property type="entry name" value="GGDEF"/>
    <property type="match status" value="1"/>
</dbReference>
<evidence type="ECO:0000256" key="1">
    <source>
        <dbReference type="ARBA" id="ARBA00022692"/>
    </source>
</evidence>
<sequence>MNVRQKLLGGYLLVALMVAATALIAWRTTTVSAERAAALEAARLARGVAMDVALGLSEDTEGEVIAPLYYSPGALDNYLQRMHEIQHRDAVVVDSGKYILGDVVRENVAALFDHDLGDEVGRTIDDGESRAFVETSADYPGGIKQVVVPMNTKAGKRIGAVILEYTPIYEQMMASTRPAQIITMISSAVVILLVLALGIGLSGSLIRRITSLTAAVRTIRTGDYSLRVPPNGRDEIGRLARAFNSMAEQLELSAREILAKEYTDSILANAGEGICGIDPAGNITFANEAAGRITGLGVGGLLQRSATVLFPAAADGLTSGIREGRLLRPDGTTVRVEYNVSSLEKAGRPIGAVVVLRDVTRQRDLEHDLRHQALHDGLTGLPNRKLVLDRLDHALNRSRASGEHIALLYLDLDGFKRINDSLGHNAGDLLLRTAAERLGATVRPHDTVARLGGDEFAVLLEGATPPVVEKLARACLDAIARPFVVHGREAVVTVSVGVVPDAARYTDADEVVRNADVAMYAAKDLGKNRFMVFENRMHEQLLTRLDQENRLREAVHRGELRLHLQPVFAVQEGQVAGAEALVRWEDPQRGLQQPGSFIPLAEETGMIIEIDRWILLESCRTLRHWQQESPWTAPAWVSVNLSAAHLDLPDLTDHVAYALATTGLSPQCLVLELTETVMMRDVAVTSARLQELRDLGVRIAIDDFGTGYSSLGYLRDIPVDVLKLDRSFITGLVGNGRQQELVSAIVQLGHTLGLRVVAEGVEDADELNLLTVMGCKFVQGYHLGRPEPADRLYERLTTPALNS</sequence>
<feature type="domain" description="PAC" evidence="4">
    <location>
        <begin position="320"/>
        <end position="371"/>
    </location>
</feature>
<dbReference type="SMART" id="SM00304">
    <property type="entry name" value="HAMP"/>
    <property type="match status" value="1"/>
</dbReference>
<keyword evidence="9" id="KW-1185">Reference proteome</keyword>
<keyword evidence="2 3" id="KW-1133">Transmembrane helix</keyword>
<dbReference type="PROSITE" id="PS50113">
    <property type="entry name" value="PAC"/>
    <property type="match status" value="1"/>
</dbReference>
<dbReference type="PROSITE" id="PS50885">
    <property type="entry name" value="HAMP"/>
    <property type="match status" value="1"/>
</dbReference>
<dbReference type="InterPro" id="IPR001633">
    <property type="entry name" value="EAL_dom"/>
</dbReference>
<dbReference type="RefSeq" id="WP_208470121.1">
    <property type="nucleotide sequence ID" value="NZ_JAGFNS010000018.1"/>
</dbReference>
<evidence type="ECO:0000259" key="7">
    <source>
        <dbReference type="PROSITE" id="PS50887"/>
    </source>
</evidence>
<dbReference type="InterPro" id="IPR043128">
    <property type="entry name" value="Rev_trsase/Diguanyl_cyclase"/>
</dbReference>
<feature type="domain" description="EAL" evidence="5">
    <location>
        <begin position="544"/>
        <end position="800"/>
    </location>
</feature>
<evidence type="ECO:0000256" key="2">
    <source>
        <dbReference type="ARBA" id="ARBA00022989"/>
    </source>
</evidence>
<dbReference type="SMART" id="SM00052">
    <property type="entry name" value="EAL"/>
    <property type="match status" value="1"/>
</dbReference>
<dbReference type="NCBIfam" id="TIGR00229">
    <property type="entry name" value="sensory_box"/>
    <property type="match status" value="1"/>
</dbReference>
<dbReference type="SUPFAM" id="SSF158472">
    <property type="entry name" value="HAMP domain-like"/>
    <property type="match status" value="1"/>
</dbReference>
<dbReference type="InterPro" id="IPR052155">
    <property type="entry name" value="Biofilm_reg_signaling"/>
</dbReference>
<dbReference type="Gene3D" id="3.30.70.270">
    <property type="match status" value="1"/>
</dbReference>
<accession>A0ABS3UQ94</accession>
<dbReference type="EMBL" id="JAGFNS010000018">
    <property type="protein sequence ID" value="MBO3740961.1"/>
    <property type="molecule type" value="Genomic_DNA"/>
</dbReference>
<dbReference type="PROSITE" id="PS50883">
    <property type="entry name" value="EAL"/>
    <property type="match status" value="1"/>
</dbReference>
<dbReference type="InterPro" id="IPR029787">
    <property type="entry name" value="Nucleotide_cyclase"/>
</dbReference>
<dbReference type="CDD" id="cd01949">
    <property type="entry name" value="GGDEF"/>
    <property type="match status" value="1"/>
</dbReference>
<organism evidence="8 9">
    <name type="scientific">Actinoplanes flavus</name>
    <dbReference type="NCBI Taxonomy" id="2820290"/>
    <lineage>
        <taxon>Bacteria</taxon>
        <taxon>Bacillati</taxon>
        <taxon>Actinomycetota</taxon>
        <taxon>Actinomycetes</taxon>
        <taxon>Micromonosporales</taxon>
        <taxon>Micromonosporaceae</taxon>
        <taxon>Actinoplanes</taxon>
    </lineage>
</organism>
<protein>
    <submittedName>
        <fullName evidence="8">EAL domain-containing protein</fullName>
    </submittedName>
</protein>
<dbReference type="Pfam" id="PF00989">
    <property type="entry name" value="PAS"/>
    <property type="match status" value="1"/>
</dbReference>
<dbReference type="SMART" id="SM00091">
    <property type="entry name" value="PAS"/>
    <property type="match status" value="1"/>
</dbReference>
<dbReference type="Gene3D" id="6.10.340.10">
    <property type="match status" value="1"/>
</dbReference>
<keyword evidence="3" id="KW-0472">Membrane</keyword>
<feature type="domain" description="HAMP" evidence="6">
    <location>
        <begin position="203"/>
        <end position="255"/>
    </location>
</feature>
<dbReference type="InterPro" id="IPR000700">
    <property type="entry name" value="PAS-assoc_C"/>
</dbReference>
<dbReference type="SUPFAM" id="SSF141868">
    <property type="entry name" value="EAL domain-like"/>
    <property type="match status" value="1"/>
</dbReference>
<evidence type="ECO:0000256" key="3">
    <source>
        <dbReference type="SAM" id="Phobius"/>
    </source>
</evidence>
<dbReference type="PANTHER" id="PTHR44757:SF2">
    <property type="entry name" value="BIOFILM ARCHITECTURE MAINTENANCE PROTEIN MBAA"/>
    <property type="match status" value="1"/>
</dbReference>
<dbReference type="Pfam" id="PF00563">
    <property type="entry name" value="EAL"/>
    <property type="match status" value="1"/>
</dbReference>
<dbReference type="PROSITE" id="PS50887">
    <property type="entry name" value="GGDEF"/>
    <property type="match status" value="1"/>
</dbReference>
<reference evidence="8 9" key="1">
    <citation type="submission" date="2021-03" db="EMBL/GenBank/DDBJ databases">
        <title>Actinoplanes flavus sp. nov., a novel actinomycete isolated from Coconut Palm rhizosphere soil.</title>
        <authorList>
            <person name="Luo X."/>
        </authorList>
    </citation>
    <scope>NUCLEOTIDE SEQUENCE [LARGE SCALE GENOMIC DNA]</scope>
    <source>
        <strain evidence="8 9">NEAU-H7</strain>
    </source>
</reference>
<dbReference type="SMART" id="SM00267">
    <property type="entry name" value="GGDEF"/>
    <property type="match status" value="1"/>
</dbReference>
<dbReference type="SUPFAM" id="SSF55785">
    <property type="entry name" value="PYP-like sensor domain (PAS domain)"/>
    <property type="match status" value="1"/>
</dbReference>
<dbReference type="CDD" id="cd06225">
    <property type="entry name" value="HAMP"/>
    <property type="match status" value="1"/>
</dbReference>
<name>A0ABS3UQ94_9ACTN</name>
<proteinExistence type="predicted"/>